<evidence type="ECO:0000313" key="2">
    <source>
        <dbReference type="Proteomes" id="UP000708208"/>
    </source>
</evidence>
<reference evidence="1" key="1">
    <citation type="submission" date="2021-06" db="EMBL/GenBank/DDBJ databases">
        <authorList>
            <person name="Hodson N. C."/>
            <person name="Mongue J. A."/>
            <person name="Jaron S. K."/>
        </authorList>
    </citation>
    <scope>NUCLEOTIDE SEQUENCE</scope>
</reference>
<gene>
    <name evidence="1" type="ORF">AFUS01_LOCUS1711</name>
</gene>
<proteinExistence type="predicted"/>
<organism evidence="1 2">
    <name type="scientific">Allacma fusca</name>
    <dbReference type="NCBI Taxonomy" id="39272"/>
    <lineage>
        <taxon>Eukaryota</taxon>
        <taxon>Metazoa</taxon>
        <taxon>Ecdysozoa</taxon>
        <taxon>Arthropoda</taxon>
        <taxon>Hexapoda</taxon>
        <taxon>Collembola</taxon>
        <taxon>Symphypleona</taxon>
        <taxon>Sminthuridae</taxon>
        <taxon>Allacma</taxon>
    </lineage>
</organism>
<accession>A0A8J2JLP6</accession>
<feature type="non-terminal residue" evidence="1">
    <location>
        <position position="1"/>
    </location>
</feature>
<protein>
    <submittedName>
        <fullName evidence="1">Uncharacterized protein</fullName>
    </submittedName>
</protein>
<evidence type="ECO:0000313" key="1">
    <source>
        <dbReference type="EMBL" id="CAG7667355.1"/>
    </source>
</evidence>
<dbReference type="EMBL" id="CAJVCH010009532">
    <property type="protein sequence ID" value="CAG7667355.1"/>
    <property type="molecule type" value="Genomic_DNA"/>
</dbReference>
<keyword evidence="2" id="KW-1185">Reference proteome</keyword>
<comment type="caution">
    <text evidence="1">The sequence shown here is derived from an EMBL/GenBank/DDBJ whole genome shotgun (WGS) entry which is preliminary data.</text>
</comment>
<sequence length="32" mass="3739">LGAREAKVSCSLWGTNQVNNGKDRKYQFFEEY</sequence>
<dbReference type="Proteomes" id="UP000708208">
    <property type="component" value="Unassembled WGS sequence"/>
</dbReference>
<name>A0A8J2JLP6_9HEXA</name>
<dbReference type="AlphaFoldDB" id="A0A8J2JLP6"/>